<keyword evidence="3" id="KW-0238">DNA-binding</keyword>
<dbReference type="RefSeq" id="WP_168988557.1">
    <property type="nucleotide sequence ID" value="NZ_CAWPHM010000306.1"/>
</dbReference>
<protein>
    <submittedName>
        <fullName evidence="6">LysR family transcriptional regulator</fullName>
    </submittedName>
</protein>
<dbReference type="InterPro" id="IPR036388">
    <property type="entry name" value="WH-like_DNA-bd_sf"/>
</dbReference>
<gene>
    <name evidence="6" type="ORF">GPA21_12890</name>
</gene>
<dbReference type="Gene3D" id="1.10.10.10">
    <property type="entry name" value="Winged helix-like DNA-binding domain superfamily/Winged helix DNA-binding domain"/>
    <property type="match status" value="1"/>
</dbReference>
<evidence type="ECO:0000256" key="4">
    <source>
        <dbReference type="ARBA" id="ARBA00023163"/>
    </source>
</evidence>
<dbReference type="AlphaFoldDB" id="A0A972FE72"/>
<dbReference type="Gene3D" id="3.40.190.290">
    <property type="match status" value="1"/>
</dbReference>
<dbReference type="Pfam" id="PF00126">
    <property type="entry name" value="HTH_1"/>
    <property type="match status" value="1"/>
</dbReference>
<dbReference type="GO" id="GO:0003700">
    <property type="term" value="F:DNA-binding transcription factor activity"/>
    <property type="evidence" value="ECO:0007669"/>
    <property type="project" value="InterPro"/>
</dbReference>
<comment type="caution">
    <text evidence="6">The sequence shown here is derived from an EMBL/GenBank/DDBJ whole genome shotgun (WGS) entry which is preliminary data.</text>
</comment>
<dbReference type="PANTHER" id="PTHR30346">
    <property type="entry name" value="TRANSCRIPTIONAL DUAL REGULATOR HCAR-RELATED"/>
    <property type="match status" value="1"/>
</dbReference>
<feature type="domain" description="HTH lysR-type" evidence="5">
    <location>
        <begin position="1"/>
        <end position="58"/>
    </location>
</feature>
<reference evidence="6" key="1">
    <citation type="submission" date="2019-12" db="EMBL/GenBank/DDBJ databases">
        <title>Comparative genomics gives insights into the taxonomy of the Azoarcus-Aromatoleum group and reveals separate origins of nif in the plant-associated Azoarcus and non-plant-associated Aromatoleum sub-groups.</title>
        <authorList>
            <person name="Lafos M."/>
            <person name="Maluk M."/>
            <person name="Batista M."/>
            <person name="Junghare M."/>
            <person name="Carmona M."/>
            <person name="Faoro H."/>
            <person name="Cruz L.M."/>
            <person name="Battistoni F."/>
            <person name="De Souza E."/>
            <person name="Pedrosa F."/>
            <person name="Chen W.-M."/>
            <person name="Poole P.S."/>
            <person name="Dixon R.A."/>
            <person name="James E.K."/>
        </authorList>
    </citation>
    <scope>NUCLEOTIDE SEQUENCE</scope>
    <source>
        <strain evidence="6">NSC3</strain>
    </source>
</reference>
<dbReference type="PRINTS" id="PR00039">
    <property type="entry name" value="HTHLYSR"/>
</dbReference>
<keyword evidence="4" id="KW-0804">Transcription</keyword>
<evidence type="ECO:0000313" key="7">
    <source>
        <dbReference type="Proteomes" id="UP000599523"/>
    </source>
</evidence>
<keyword evidence="2" id="KW-0805">Transcription regulation</keyword>
<dbReference type="Pfam" id="PF03466">
    <property type="entry name" value="LysR_substrate"/>
    <property type="match status" value="1"/>
</dbReference>
<keyword evidence="7" id="KW-1185">Reference proteome</keyword>
<dbReference type="InterPro" id="IPR036390">
    <property type="entry name" value="WH_DNA-bd_sf"/>
</dbReference>
<evidence type="ECO:0000256" key="3">
    <source>
        <dbReference type="ARBA" id="ARBA00023125"/>
    </source>
</evidence>
<dbReference type="FunFam" id="1.10.10.10:FF:000001">
    <property type="entry name" value="LysR family transcriptional regulator"/>
    <property type="match status" value="1"/>
</dbReference>
<evidence type="ECO:0000259" key="5">
    <source>
        <dbReference type="PROSITE" id="PS50931"/>
    </source>
</evidence>
<proteinExistence type="inferred from homology"/>
<dbReference type="GO" id="GO:0032993">
    <property type="term" value="C:protein-DNA complex"/>
    <property type="evidence" value="ECO:0007669"/>
    <property type="project" value="TreeGrafter"/>
</dbReference>
<dbReference type="SUPFAM" id="SSF53850">
    <property type="entry name" value="Periplasmic binding protein-like II"/>
    <property type="match status" value="1"/>
</dbReference>
<organism evidence="6 7">
    <name type="scientific">Azoarcus taiwanensis</name>
    <dbReference type="NCBI Taxonomy" id="666964"/>
    <lineage>
        <taxon>Bacteria</taxon>
        <taxon>Pseudomonadati</taxon>
        <taxon>Pseudomonadota</taxon>
        <taxon>Betaproteobacteria</taxon>
        <taxon>Rhodocyclales</taxon>
        <taxon>Zoogloeaceae</taxon>
        <taxon>Azoarcus</taxon>
    </lineage>
</organism>
<evidence type="ECO:0000256" key="1">
    <source>
        <dbReference type="ARBA" id="ARBA00009437"/>
    </source>
</evidence>
<evidence type="ECO:0000256" key="2">
    <source>
        <dbReference type="ARBA" id="ARBA00023015"/>
    </source>
</evidence>
<dbReference type="GO" id="GO:0003677">
    <property type="term" value="F:DNA binding"/>
    <property type="evidence" value="ECO:0007669"/>
    <property type="project" value="UniProtKB-KW"/>
</dbReference>
<evidence type="ECO:0000313" key="6">
    <source>
        <dbReference type="EMBL" id="NMG03858.1"/>
    </source>
</evidence>
<accession>A0A972FE72</accession>
<comment type="similarity">
    <text evidence="1">Belongs to the LysR transcriptional regulatory family.</text>
</comment>
<dbReference type="CDD" id="cd08414">
    <property type="entry name" value="PBP2_LTTR_aromatics_like"/>
    <property type="match status" value="1"/>
</dbReference>
<dbReference type="PROSITE" id="PS50931">
    <property type="entry name" value="HTH_LYSR"/>
    <property type="match status" value="1"/>
</dbReference>
<dbReference type="SUPFAM" id="SSF46785">
    <property type="entry name" value="Winged helix' DNA-binding domain"/>
    <property type="match status" value="1"/>
</dbReference>
<sequence length="301" mass="33332">MNLRHLRCFITVAEELHFGRAAERLHIEQSPLSRAIKKLESDVGARLFERTSRGVQLTWAGKVFIEDARRILLVIEQAKGNVRAAAAGFRGRLRIALSDGIAQARLTALLALCREEEPDIEIRLFEMPLSQQLKGLKNDLYDAGFTLFDGLKADVVAQPVWQDPIVVTIPPRHPLLAHKRVALREVLNYPLVLCNPETCAGCDQQLERLLRSIDSQPQVAERVSTTDLMLTLVAAGYGVGFSNAAYAASCRHPEVVVRPLADPSLAITTFLLRSNATPSEQLSRFIERVVRIGSRPATLAS</sequence>
<dbReference type="Proteomes" id="UP000599523">
    <property type="component" value="Unassembled WGS sequence"/>
</dbReference>
<name>A0A972FE72_9RHOO</name>
<dbReference type="PANTHER" id="PTHR30346:SF0">
    <property type="entry name" value="HCA OPERON TRANSCRIPTIONAL ACTIVATOR HCAR"/>
    <property type="match status" value="1"/>
</dbReference>
<dbReference type="InterPro" id="IPR005119">
    <property type="entry name" value="LysR_subst-bd"/>
</dbReference>
<dbReference type="InterPro" id="IPR000847">
    <property type="entry name" value="LysR_HTH_N"/>
</dbReference>
<dbReference type="EMBL" id="WTVM01000078">
    <property type="protein sequence ID" value="NMG03858.1"/>
    <property type="molecule type" value="Genomic_DNA"/>
</dbReference>